<reference evidence="2 3" key="1">
    <citation type="journal article" date="2014" name="Int. J. Syst. Evol. Microbiol.">
        <title>Complete genome sequence of Corynebacterium casei LMG S-19264T (=DSM 44701T), isolated from a smear-ripened cheese.</title>
        <authorList>
            <consortium name="US DOE Joint Genome Institute (JGI-PGF)"/>
            <person name="Walter F."/>
            <person name="Albersmeier A."/>
            <person name="Kalinowski J."/>
            <person name="Ruckert C."/>
        </authorList>
    </citation>
    <scope>NUCLEOTIDE SEQUENCE [LARGE SCALE GENOMIC DNA]</scope>
    <source>
        <strain evidence="2 3">KCTC 12866</strain>
    </source>
</reference>
<dbReference type="PANTHER" id="PTHR43792:SF13">
    <property type="entry name" value="ACETYLTRANSFERASE"/>
    <property type="match status" value="1"/>
</dbReference>
<dbReference type="AlphaFoldDB" id="A0A8J3D2L5"/>
<dbReference type="SUPFAM" id="SSF55729">
    <property type="entry name" value="Acyl-CoA N-acyltransferases (Nat)"/>
    <property type="match status" value="1"/>
</dbReference>
<dbReference type="GO" id="GO:0016747">
    <property type="term" value="F:acyltransferase activity, transferring groups other than amino-acyl groups"/>
    <property type="evidence" value="ECO:0007669"/>
    <property type="project" value="InterPro"/>
</dbReference>
<gene>
    <name evidence="2" type="ORF">GCM10007390_25590</name>
</gene>
<dbReference type="RefSeq" id="WP_189564854.1">
    <property type="nucleotide sequence ID" value="NZ_BMXF01000002.1"/>
</dbReference>
<organism evidence="2 3">
    <name type="scientific">Persicitalea jodogahamensis</name>
    <dbReference type="NCBI Taxonomy" id="402147"/>
    <lineage>
        <taxon>Bacteria</taxon>
        <taxon>Pseudomonadati</taxon>
        <taxon>Bacteroidota</taxon>
        <taxon>Cytophagia</taxon>
        <taxon>Cytophagales</taxon>
        <taxon>Spirosomataceae</taxon>
        <taxon>Persicitalea</taxon>
    </lineage>
</organism>
<evidence type="ECO:0000313" key="2">
    <source>
        <dbReference type="EMBL" id="GHB70746.1"/>
    </source>
</evidence>
<dbReference type="InterPro" id="IPR016181">
    <property type="entry name" value="Acyl_CoA_acyltransferase"/>
</dbReference>
<dbReference type="CDD" id="cd04301">
    <property type="entry name" value="NAT_SF"/>
    <property type="match status" value="1"/>
</dbReference>
<dbReference type="PANTHER" id="PTHR43792">
    <property type="entry name" value="GNAT FAMILY, PUTATIVE (AFU_ORTHOLOGUE AFUA_3G00765)-RELATED-RELATED"/>
    <property type="match status" value="1"/>
</dbReference>
<proteinExistence type="predicted"/>
<evidence type="ECO:0000313" key="3">
    <source>
        <dbReference type="Proteomes" id="UP000598271"/>
    </source>
</evidence>
<comment type="caution">
    <text evidence="2">The sequence shown here is derived from an EMBL/GenBank/DDBJ whole genome shotgun (WGS) entry which is preliminary data.</text>
</comment>
<dbReference type="Proteomes" id="UP000598271">
    <property type="component" value="Unassembled WGS sequence"/>
</dbReference>
<dbReference type="Pfam" id="PF13302">
    <property type="entry name" value="Acetyltransf_3"/>
    <property type="match status" value="1"/>
</dbReference>
<feature type="domain" description="N-acetyltransferase" evidence="1">
    <location>
        <begin position="25"/>
        <end position="167"/>
    </location>
</feature>
<accession>A0A8J3D2L5</accession>
<keyword evidence="3" id="KW-1185">Reference proteome</keyword>
<dbReference type="EMBL" id="BMXF01000002">
    <property type="protein sequence ID" value="GHB70746.1"/>
    <property type="molecule type" value="Genomic_DNA"/>
</dbReference>
<dbReference type="InterPro" id="IPR000182">
    <property type="entry name" value="GNAT_dom"/>
</dbReference>
<name>A0A8J3D2L5_9BACT</name>
<evidence type="ECO:0000259" key="1">
    <source>
        <dbReference type="PROSITE" id="PS51186"/>
    </source>
</evidence>
<protein>
    <recommendedName>
        <fullName evidence="1">N-acetyltransferase domain-containing protein</fullName>
    </recommendedName>
</protein>
<sequence length="169" mass="19193">MIETPRLKILPCDDTLFDAMKMGGGVLSQAIGANVPKKWSQYRDTFAPAYLRWKAHPPLRDWWVHLIVYRPDNMLVGSCGYKGEPDAEGRVEIGYEIRPAHQNMGIATEAAQGLVTHAFSHAEVKKVIAHTMPDENYSTRLLQKIGFVRVGDYNDPDDGLVWRWELDKL</sequence>
<dbReference type="InterPro" id="IPR051531">
    <property type="entry name" value="N-acetyltransferase"/>
</dbReference>
<dbReference type="Gene3D" id="3.40.630.30">
    <property type="match status" value="1"/>
</dbReference>
<dbReference type="PROSITE" id="PS51186">
    <property type="entry name" value="GNAT"/>
    <property type="match status" value="1"/>
</dbReference>